<evidence type="ECO:0000259" key="1">
    <source>
        <dbReference type="Pfam" id="PF20700"/>
    </source>
</evidence>
<feature type="domain" description="Mutator-like transposase" evidence="1">
    <location>
        <begin position="209"/>
        <end position="354"/>
    </location>
</feature>
<dbReference type="Proteomes" id="UP000663836">
    <property type="component" value="Unassembled WGS sequence"/>
</dbReference>
<dbReference type="EMBL" id="CAJNOT010000576">
    <property type="protein sequence ID" value="CAF1025849.1"/>
    <property type="molecule type" value="Genomic_DNA"/>
</dbReference>
<dbReference type="PANTHER" id="PTHR31751">
    <property type="entry name" value="SI:CH211-108C17.2-RELATED-RELATED"/>
    <property type="match status" value="1"/>
</dbReference>
<dbReference type="InterPro" id="IPR049012">
    <property type="entry name" value="Mutator_transp_dom"/>
</dbReference>
<evidence type="ECO:0000313" key="3">
    <source>
        <dbReference type="EMBL" id="CAF3616288.1"/>
    </source>
</evidence>
<comment type="caution">
    <text evidence="2">The sequence shown here is derived from an EMBL/GenBank/DDBJ whole genome shotgun (WGS) entry which is preliminary data.</text>
</comment>
<evidence type="ECO:0000313" key="2">
    <source>
        <dbReference type="EMBL" id="CAF1025849.1"/>
    </source>
</evidence>
<dbReference type="AlphaFoldDB" id="A0A814IL15"/>
<gene>
    <name evidence="3" type="ORF">JBS370_LOCUS4554</name>
    <name evidence="2" type="ORF">ZHD862_LOCUS13782</name>
</gene>
<reference evidence="2" key="1">
    <citation type="submission" date="2021-02" db="EMBL/GenBank/DDBJ databases">
        <authorList>
            <person name="Nowell W R."/>
        </authorList>
    </citation>
    <scope>NUCLEOTIDE SEQUENCE</scope>
</reference>
<sequence length="547" mass="61236">MDSSSSSSSSSSSPSVNIDEADDLLDINLIIHMKSLISLMKQTLCSECNRLWDGSPSIKTRNGLYMHVEFVCSNCGCITHLYSSPQVGDGRRREINARLELGATLCGLGYHGIIKLLGALNLPPPTQQQKYSETQEFILNYVEKCQEQSMIAAVEEAIAETGGARELTVSGDGAWLTRGHTSVHGVSALCSTTKRPKILDTTWSSKKCSSGGMEKEMIHEMFCRSLAKYNTRYVSYVGDGDAKVHKYLVDNPPYPDIDIKKLEDTNHFAKRMLNRIMKIKRENKNKILSDGKRFSGKGRMTDGHVIKFKIYFAKAIRENKTDLNKLYQSSWAIFNHHYSTNEEPMHDWCDPKWCKYLQAESLGQSCSCSKISIPRACLDMIKPVFEELCSHTSLARVVGGGSQNANEAYHSLLWTMVPKHRYCSSTTLRTGLGLSTIIFNEGYEALNKIFTSIFLSMGYYSTQCLRKLDVLRSSRTSKTKNKHLKRAKTTTTVAASTASTESDEFPYTPNEENYDSIVNDITLELNDIALELSDDDITDVYEAGGDD</sequence>
<accession>A0A814IL15</accession>
<organism evidence="2 4">
    <name type="scientific">Rotaria sordida</name>
    <dbReference type="NCBI Taxonomy" id="392033"/>
    <lineage>
        <taxon>Eukaryota</taxon>
        <taxon>Metazoa</taxon>
        <taxon>Spiralia</taxon>
        <taxon>Gnathifera</taxon>
        <taxon>Rotifera</taxon>
        <taxon>Eurotatoria</taxon>
        <taxon>Bdelloidea</taxon>
        <taxon>Philodinida</taxon>
        <taxon>Philodinidae</taxon>
        <taxon>Rotaria</taxon>
    </lineage>
</organism>
<evidence type="ECO:0000313" key="4">
    <source>
        <dbReference type="Proteomes" id="UP000663864"/>
    </source>
</evidence>
<dbReference type="EMBL" id="CAJOBD010000218">
    <property type="protein sequence ID" value="CAF3616288.1"/>
    <property type="molecule type" value="Genomic_DNA"/>
</dbReference>
<dbReference type="Pfam" id="PF20700">
    <property type="entry name" value="Mutator"/>
    <property type="match status" value="1"/>
</dbReference>
<protein>
    <recommendedName>
        <fullName evidence="1">Mutator-like transposase domain-containing protein</fullName>
    </recommendedName>
</protein>
<proteinExistence type="predicted"/>
<name>A0A814IL15_9BILA</name>
<dbReference type="Proteomes" id="UP000663864">
    <property type="component" value="Unassembled WGS sequence"/>
</dbReference>